<protein>
    <recommendedName>
        <fullName evidence="3">Protein kinase domain-containing protein</fullName>
    </recommendedName>
</protein>
<dbReference type="SUPFAM" id="SSF56112">
    <property type="entry name" value="Protein kinase-like (PK-like)"/>
    <property type="match status" value="2"/>
</dbReference>
<dbReference type="AlphaFoldDB" id="A0A2T0MMA5"/>
<organism evidence="1 2">
    <name type="scientific">Nonomuraea fuscirosea</name>
    <dbReference type="NCBI Taxonomy" id="1291556"/>
    <lineage>
        <taxon>Bacteria</taxon>
        <taxon>Bacillati</taxon>
        <taxon>Actinomycetota</taxon>
        <taxon>Actinomycetes</taxon>
        <taxon>Streptosporangiales</taxon>
        <taxon>Streptosporangiaceae</taxon>
        <taxon>Nonomuraea</taxon>
    </lineage>
</organism>
<dbReference type="RefSeq" id="WP_181308301.1">
    <property type="nucleotide sequence ID" value="NZ_PVNG01000021.1"/>
</dbReference>
<dbReference type="InterPro" id="IPR011009">
    <property type="entry name" value="Kinase-like_dom_sf"/>
</dbReference>
<reference evidence="1 2" key="1">
    <citation type="submission" date="2018-03" db="EMBL/GenBank/DDBJ databases">
        <title>Genomic Encyclopedia of Type Strains, Phase III (KMG-III): the genomes of soil and plant-associated and newly described type strains.</title>
        <authorList>
            <person name="Whitman W."/>
        </authorList>
    </citation>
    <scope>NUCLEOTIDE SEQUENCE [LARGE SCALE GENOMIC DNA]</scope>
    <source>
        <strain evidence="1 2">CGMCC 4.7104</strain>
    </source>
</reference>
<accession>A0A2T0MMA5</accession>
<sequence length="351" mass="39117">MMTDTRLTTHGDVSTALARHDDRELAALLERAAVPLGTGIGGTSARLDVGGTPVFVKRVPLTAPELRHPHSTANLFGLPPFCQYGIGSPGFGAWRELAAHTMTTEWVLTGRFPGFPLLYHWRALPNTEPAPLYGDLADIDRAVAFWEDAPGLRRRLEALAEAPASLTLFLEYVPTDLNQWLDERVRAGDADRACAFADRKLREVVSFMNANGLLHFDAHFGNFLTDGRRLYLTDFGQAVSDRFDLSVEEQVFYRRHLTYDRTFTLAYLVNWLAGAFHGADWPKRRELVREWAAGARPAGVPDGVAALLSRDSPLATVLNDYYHARQSVSRQTPYPLELIRQVAGRHGLPLE</sequence>
<evidence type="ECO:0000313" key="2">
    <source>
        <dbReference type="Proteomes" id="UP000238312"/>
    </source>
</evidence>
<name>A0A2T0MMA5_9ACTN</name>
<proteinExistence type="predicted"/>
<comment type="caution">
    <text evidence="1">The sequence shown here is derived from an EMBL/GenBank/DDBJ whole genome shotgun (WGS) entry which is preliminary data.</text>
</comment>
<dbReference type="Proteomes" id="UP000238312">
    <property type="component" value="Unassembled WGS sequence"/>
</dbReference>
<dbReference type="EMBL" id="PVNG01000021">
    <property type="protein sequence ID" value="PRX58953.1"/>
    <property type="molecule type" value="Genomic_DNA"/>
</dbReference>
<evidence type="ECO:0000313" key="1">
    <source>
        <dbReference type="EMBL" id="PRX58953.1"/>
    </source>
</evidence>
<evidence type="ECO:0008006" key="3">
    <source>
        <dbReference type="Google" id="ProtNLM"/>
    </source>
</evidence>
<gene>
    <name evidence="1" type="ORF">B0I32_12157</name>
</gene>
<keyword evidence="2" id="KW-1185">Reference proteome</keyword>
<dbReference type="Gene3D" id="1.10.510.10">
    <property type="entry name" value="Transferase(Phosphotransferase) domain 1"/>
    <property type="match status" value="1"/>
</dbReference>